<evidence type="ECO:0000313" key="2">
    <source>
        <dbReference type="EMBL" id="SVC08779.1"/>
    </source>
</evidence>
<organism evidence="2">
    <name type="scientific">marine metagenome</name>
    <dbReference type="NCBI Taxonomy" id="408172"/>
    <lineage>
        <taxon>unclassified sequences</taxon>
        <taxon>metagenomes</taxon>
        <taxon>ecological metagenomes</taxon>
    </lineage>
</organism>
<proteinExistence type="predicted"/>
<reference evidence="2" key="1">
    <citation type="submission" date="2018-05" db="EMBL/GenBank/DDBJ databases">
        <authorList>
            <person name="Lanie J.A."/>
            <person name="Ng W.-L."/>
            <person name="Kazmierczak K.M."/>
            <person name="Andrzejewski T.M."/>
            <person name="Davidsen T.M."/>
            <person name="Wayne K.J."/>
            <person name="Tettelin H."/>
            <person name="Glass J.I."/>
            <person name="Rusch D."/>
            <person name="Podicherti R."/>
            <person name="Tsui H.-C.T."/>
            <person name="Winkler M.E."/>
        </authorList>
    </citation>
    <scope>NUCLEOTIDE SEQUENCE</scope>
</reference>
<feature type="non-terminal residue" evidence="2">
    <location>
        <position position="34"/>
    </location>
</feature>
<evidence type="ECO:0000256" key="1">
    <source>
        <dbReference type="SAM" id="Phobius"/>
    </source>
</evidence>
<keyword evidence="1" id="KW-1133">Transmembrane helix</keyword>
<protein>
    <submittedName>
        <fullName evidence="2">Uncharacterized protein</fullName>
    </submittedName>
</protein>
<feature type="transmembrane region" description="Helical" evidence="1">
    <location>
        <begin position="6"/>
        <end position="23"/>
    </location>
</feature>
<sequence length="34" mass="3689">MTPQIYFAATYVPFVALQGMSIVKGGKTGKTLRN</sequence>
<name>A0A382JAU4_9ZZZZ</name>
<gene>
    <name evidence="2" type="ORF">METZ01_LOCUS261633</name>
</gene>
<dbReference type="EMBL" id="UINC01072848">
    <property type="protein sequence ID" value="SVC08779.1"/>
    <property type="molecule type" value="Genomic_DNA"/>
</dbReference>
<dbReference type="AlphaFoldDB" id="A0A382JAU4"/>
<accession>A0A382JAU4</accession>
<keyword evidence="1" id="KW-0472">Membrane</keyword>
<keyword evidence="1" id="KW-0812">Transmembrane</keyword>